<dbReference type="GO" id="GO:0005886">
    <property type="term" value="C:plasma membrane"/>
    <property type="evidence" value="ECO:0007669"/>
    <property type="project" value="UniProtKB-SubCell"/>
</dbReference>
<dbReference type="Proteomes" id="UP000460650">
    <property type="component" value="Unassembled WGS sequence"/>
</dbReference>
<comment type="caution">
    <text evidence="7">Lacks conserved residue(s) required for the propagation of feature annotation.</text>
</comment>
<protein>
    <recommendedName>
        <fullName evidence="7">TRAP transporter large permease protein</fullName>
    </recommendedName>
</protein>
<feature type="transmembrane region" description="Helical" evidence="7">
    <location>
        <begin position="356"/>
        <end position="380"/>
    </location>
</feature>
<keyword evidence="2" id="KW-1003">Cell membrane</keyword>
<comment type="function">
    <text evidence="7">Part of the tripartite ATP-independent periplasmic (TRAP) transport system.</text>
</comment>
<feature type="transmembrane region" description="Helical" evidence="7">
    <location>
        <begin position="134"/>
        <end position="159"/>
    </location>
</feature>
<dbReference type="GO" id="GO:0022857">
    <property type="term" value="F:transmembrane transporter activity"/>
    <property type="evidence" value="ECO:0007669"/>
    <property type="project" value="UniProtKB-UniRule"/>
</dbReference>
<dbReference type="AlphaFoldDB" id="A0A7V7VVQ1"/>
<evidence type="ECO:0000256" key="2">
    <source>
        <dbReference type="ARBA" id="ARBA00022475"/>
    </source>
</evidence>
<reference evidence="9 10" key="1">
    <citation type="submission" date="2019-09" db="EMBL/GenBank/DDBJ databases">
        <title>Taxonomic organization of the family Brucellaceae based on a phylogenomic approach.</title>
        <authorList>
            <person name="Leclercq S."/>
            <person name="Cloeckaert A."/>
            <person name="Zygmunt M.S."/>
        </authorList>
    </citation>
    <scope>NUCLEOTIDE SEQUENCE [LARGE SCALE GENOMIC DNA]</scope>
    <source>
        <strain evidence="9 10">TA93</strain>
    </source>
</reference>
<feature type="transmembrane region" description="Helical" evidence="7">
    <location>
        <begin position="314"/>
        <end position="344"/>
    </location>
</feature>
<organism evidence="9 10">
    <name type="scientific">Brucella tritici</name>
    <dbReference type="NCBI Taxonomy" id="94626"/>
    <lineage>
        <taxon>Bacteria</taxon>
        <taxon>Pseudomonadati</taxon>
        <taxon>Pseudomonadota</taxon>
        <taxon>Alphaproteobacteria</taxon>
        <taxon>Hyphomicrobiales</taxon>
        <taxon>Brucellaceae</taxon>
        <taxon>Brucella/Ochrobactrum group</taxon>
        <taxon>Brucella</taxon>
    </lineage>
</organism>
<gene>
    <name evidence="9" type="ORF">F9K94_07060</name>
</gene>
<dbReference type="EMBL" id="WBVY01000002">
    <property type="protein sequence ID" value="KAB2657968.1"/>
    <property type="molecule type" value="Genomic_DNA"/>
</dbReference>
<dbReference type="PANTHER" id="PTHR33362:SF2">
    <property type="entry name" value="TRAP TRANSPORTER LARGE PERMEASE PROTEIN"/>
    <property type="match status" value="1"/>
</dbReference>
<evidence type="ECO:0000256" key="5">
    <source>
        <dbReference type="ARBA" id="ARBA00022989"/>
    </source>
</evidence>
<evidence type="ECO:0000313" key="10">
    <source>
        <dbReference type="Proteomes" id="UP000460650"/>
    </source>
</evidence>
<dbReference type="Pfam" id="PF06808">
    <property type="entry name" value="DctM"/>
    <property type="match status" value="1"/>
</dbReference>
<accession>A0A7V7VVQ1</accession>
<dbReference type="InterPro" id="IPR004681">
    <property type="entry name" value="TRAP_DctM"/>
</dbReference>
<evidence type="ECO:0000256" key="7">
    <source>
        <dbReference type="RuleBase" id="RU369079"/>
    </source>
</evidence>
<comment type="subcellular location">
    <subcellularLocation>
        <location evidence="1 7">Cell inner membrane</location>
        <topology evidence="1 7">Multi-pass membrane protein</topology>
    </subcellularLocation>
</comment>
<keyword evidence="7" id="KW-0813">Transport</keyword>
<sequence length="430" mass="45012">MEALLVLGLLLLLLGVGLPVAWSFAGVVGVLVWIYDVNLNTLMLQGFRSMNSVILLALPLFILAGYLMQSGGIASRLVAFLEMAIGRRRGGMGNALVGASGVFGAIAGTATAAVAAIGTLMIDPMAERGYPRGYSAALLGISSLLGILIPPSITMILFAVATQQSVAACFAASIVPGIMLMFGLMFYNWSQIGQNIHEIRDVRSPSVGEKGRITLRTLPALSLPVIIIGGIYGGVFTPTEAAAFAVIAAVIIGTLVYRDMNLQRLSESTVAAAETTGSIVLILLFSFVIGRILVAEQIPQDLTDVVASLVSNPVGVLLLVNVFLIIAGAIVDDVSVTVVIAPLLLPLMQSVDVHPVHFAAIVATSVVIGANSPPMAPVLFMACRIGRVSVHHAVGPALKMMAYVALPVMVLTTFIPALSLALPRWLGLLW</sequence>
<feature type="transmembrane region" description="Helical" evidence="7">
    <location>
        <begin position="241"/>
        <end position="258"/>
    </location>
</feature>
<feature type="transmembrane region" description="Helical" evidence="7">
    <location>
        <begin position="95"/>
        <end position="122"/>
    </location>
</feature>
<evidence type="ECO:0000256" key="4">
    <source>
        <dbReference type="ARBA" id="ARBA00022692"/>
    </source>
</evidence>
<dbReference type="PIRSF" id="PIRSF006066">
    <property type="entry name" value="HI0050"/>
    <property type="match status" value="1"/>
</dbReference>
<feature type="transmembrane region" description="Helical" evidence="7">
    <location>
        <begin position="400"/>
        <end position="422"/>
    </location>
</feature>
<comment type="similarity">
    <text evidence="7">Belongs to the TRAP transporter large permease family.</text>
</comment>
<feature type="domain" description="TRAP C4-dicarboxylate transport system permease DctM subunit" evidence="8">
    <location>
        <begin position="7"/>
        <end position="418"/>
    </location>
</feature>
<evidence type="ECO:0000313" key="9">
    <source>
        <dbReference type="EMBL" id="KAB2657968.1"/>
    </source>
</evidence>
<comment type="caution">
    <text evidence="9">The sequence shown here is derived from an EMBL/GenBank/DDBJ whole genome shotgun (WGS) entry which is preliminary data.</text>
</comment>
<dbReference type="RefSeq" id="WP_151644498.1">
    <property type="nucleotide sequence ID" value="NZ_WBVY01000002.1"/>
</dbReference>
<dbReference type="PANTHER" id="PTHR33362">
    <property type="entry name" value="SIALIC ACID TRAP TRANSPORTER PERMEASE PROTEIN SIAT-RELATED"/>
    <property type="match status" value="1"/>
</dbReference>
<feature type="transmembrane region" description="Helical" evidence="7">
    <location>
        <begin position="270"/>
        <end position="294"/>
    </location>
</feature>
<evidence type="ECO:0000256" key="1">
    <source>
        <dbReference type="ARBA" id="ARBA00004429"/>
    </source>
</evidence>
<name>A0A7V7VVQ1_9HYPH</name>
<dbReference type="NCBIfam" id="TIGR00786">
    <property type="entry name" value="dctM"/>
    <property type="match status" value="1"/>
</dbReference>
<keyword evidence="5 7" id="KW-1133">Transmembrane helix</keyword>
<feature type="transmembrane region" description="Helical" evidence="7">
    <location>
        <begin position="165"/>
        <end position="187"/>
    </location>
</feature>
<dbReference type="InterPro" id="IPR010656">
    <property type="entry name" value="DctM"/>
</dbReference>
<keyword evidence="4 7" id="KW-0812">Transmembrane</keyword>
<proteinExistence type="inferred from homology"/>
<feature type="transmembrane region" description="Helical" evidence="7">
    <location>
        <begin position="213"/>
        <end position="235"/>
    </location>
</feature>
<keyword evidence="3 7" id="KW-0997">Cell inner membrane</keyword>
<evidence type="ECO:0000256" key="3">
    <source>
        <dbReference type="ARBA" id="ARBA00022519"/>
    </source>
</evidence>
<evidence type="ECO:0000259" key="8">
    <source>
        <dbReference type="Pfam" id="PF06808"/>
    </source>
</evidence>
<feature type="transmembrane region" description="Helical" evidence="7">
    <location>
        <begin position="54"/>
        <end position="75"/>
    </location>
</feature>
<evidence type="ECO:0000256" key="6">
    <source>
        <dbReference type="ARBA" id="ARBA00023136"/>
    </source>
</evidence>
<keyword evidence="6 7" id="KW-0472">Membrane</keyword>
<comment type="subunit">
    <text evidence="7">The complex comprises the extracytoplasmic solute receptor protein and the two transmembrane proteins.</text>
</comment>